<name>A0A8S1GY10_9PELO</name>
<evidence type="ECO:0000313" key="2">
    <source>
        <dbReference type="EMBL" id="CAD6188816.1"/>
    </source>
</evidence>
<accession>A0A8S1GY10</accession>
<dbReference type="Proteomes" id="UP000835052">
    <property type="component" value="Unassembled WGS sequence"/>
</dbReference>
<evidence type="ECO:0000313" key="3">
    <source>
        <dbReference type="Proteomes" id="UP000835052"/>
    </source>
</evidence>
<comment type="caution">
    <text evidence="2">The sequence shown here is derived from an EMBL/GenBank/DDBJ whole genome shotgun (WGS) entry which is preliminary data.</text>
</comment>
<proteinExistence type="predicted"/>
<gene>
    <name evidence="2" type="ORF">CAUJ_LOCUS4735</name>
</gene>
<dbReference type="EMBL" id="CAJGYM010000009">
    <property type="protein sequence ID" value="CAD6188816.1"/>
    <property type="molecule type" value="Genomic_DNA"/>
</dbReference>
<reference evidence="2" key="1">
    <citation type="submission" date="2020-10" db="EMBL/GenBank/DDBJ databases">
        <authorList>
            <person name="Kikuchi T."/>
        </authorList>
    </citation>
    <scope>NUCLEOTIDE SEQUENCE</scope>
    <source>
        <strain evidence="2">NKZ352</strain>
    </source>
</reference>
<feature type="region of interest" description="Disordered" evidence="1">
    <location>
        <begin position="1"/>
        <end position="45"/>
    </location>
</feature>
<organism evidence="2 3">
    <name type="scientific">Caenorhabditis auriculariae</name>
    <dbReference type="NCBI Taxonomy" id="2777116"/>
    <lineage>
        <taxon>Eukaryota</taxon>
        <taxon>Metazoa</taxon>
        <taxon>Ecdysozoa</taxon>
        <taxon>Nematoda</taxon>
        <taxon>Chromadorea</taxon>
        <taxon>Rhabditida</taxon>
        <taxon>Rhabditina</taxon>
        <taxon>Rhabditomorpha</taxon>
        <taxon>Rhabditoidea</taxon>
        <taxon>Rhabditidae</taxon>
        <taxon>Peloderinae</taxon>
        <taxon>Caenorhabditis</taxon>
    </lineage>
</organism>
<evidence type="ECO:0000256" key="1">
    <source>
        <dbReference type="SAM" id="MobiDB-lite"/>
    </source>
</evidence>
<protein>
    <submittedName>
        <fullName evidence="2">Uncharacterized protein</fullName>
    </submittedName>
</protein>
<dbReference type="AlphaFoldDB" id="A0A8S1GY10"/>
<sequence>MFPRIPTSYEMEEDYDDVESSSQEETVEDEEMAQANAEADQRQADHQKRMDLLNELKNIMAKAREFTTGMNLALSGGQETAPYTLNNIDAQLLPLMEKVKNNLKELRSMQ</sequence>
<keyword evidence="3" id="KW-1185">Reference proteome</keyword>
<feature type="compositionally biased region" description="Acidic residues" evidence="1">
    <location>
        <begin position="10"/>
        <end position="19"/>
    </location>
</feature>